<dbReference type="InterPro" id="IPR029052">
    <property type="entry name" value="Metallo-depent_PP-like"/>
</dbReference>
<organism evidence="3 4">
    <name type="scientific">Nonomuraea ferruginea</name>
    <dbReference type="NCBI Taxonomy" id="46174"/>
    <lineage>
        <taxon>Bacteria</taxon>
        <taxon>Bacillati</taxon>
        <taxon>Actinomycetota</taxon>
        <taxon>Actinomycetes</taxon>
        <taxon>Streptosporangiales</taxon>
        <taxon>Streptosporangiaceae</taxon>
        <taxon>Nonomuraea</taxon>
    </lineage>
</organism>
<evidence type="ECO:0000313" key="3">
    <source>
        <dbReference type="EMBL" id="MDA0642828.1"/>
    </source>
</evidence>
<name>A0ABT4T0S4_9ACTN</name>
<dbReference type="RefSeq" id="WP_271277276.1">
    <property type="nucleotide sequence ID" value="NZ_BAABFD010000016.1"/>
</dbReference>
<dbReference type="InterPro" id="IPR032093">
    <property type="entry name" value="PhoD_N"/>
</dbReference>
<dbReference type="PROSITE" id="PS51318">
    <property type="entry name" value="TAT"/>
    <property type="match status" value="1"/>
</dbReference>
<dbReference type="Proteomes" id="UP001212498">
    <property type="component" value="Unassembled WGS sequence"/>
</dbReference>
<dbReference type="InterPro" id="IPR019546">
    <property type="entry name" value="TAT_signal_bac_arc"/>
</dbReference>
<comment type="caution">
    <text evidence="3">The sequence shown here is derived from an EMBL/GenBank/DDBJ whole genome shotgun (WGS) entry which is preliminary data.</text>
</comment>
<accession>A0ABT4T0S4</accession>
<dbReference type="Gene3D" id="2.60.40.380">
    <property type="entry name" value="Purple acid phosphatase-like, N-terminal"/>
    <property type="match status" value="1"/>
</dbReference>
<sequence length="536" mass="58934">MKSPLGRTLSRRGFLGGAGAAAVLLGTSAIPDPAGATPLQRGLPDNPFKLGVASGDPLPDSVVLWTRLAPDPLAADGSGGMPRRRVPVHWQVAEDEGFRRIVKRGTAVATPELNHSVHPEVWGLRPGRHYFYRFKVGTDISPVGRTKTAPAHGAHVSSVSLAVASCALWQQGFYTAYQRMAEDDLDLVLHVGDYIYENGVPANGGTRQTTVPDYLSPETVTLERYRLQYSLYKSDADLMAAHAAHPWAVTLDDHEVDNDWADDIPQNPADIPGFMDRRAAAFQAYYENLPLRASALPNGPDMQLYRRLVYGDLLDINVLDTRQYRDDQAAGGGLAAPNPDSLDPNRTMMGWEQERWLLDNFERSSVRWQVLANQAPMAETDMDDTAAVSVFMDPWDGYDANRRRVLDGARNRGVDNLVVLTGDRHRHHAGDIKADYRDPAAPVLASEFVCTSISAEGNGSDMDSYSQLSVRANPHIKFANYRRGYLRCTVTEDLWSTDFRVLPYVDRPGAPASTRATYVVENGRPGVQLAGEGPIV</sequence>
<dbReference type="Pfam" id="PF09423">
    <property type="entry name" value="PhoD"/>
    <property type="match status" value="1"/>
</dbReference>
<dbReference type="EMBL" id="JAPNUD010000051">
    <property type="protein sequence ID" value="MDA0642828.1"/>
    <property type="molecule type" value="Genomic_DNA"/>
</dbReference>
<dbReference type="PANTHER" id="PTHR43606">
    <property type="entry name" value="PHOSPHATASE, PUTATIVE (AFU_ORTHOLOGUE AFUA_6G08710)-RELATED"/>
    <property type="match status" value="1"/>
</dbReference>
<dbReference type="InterPro" id="IPR038607">
    <property type="entry name" value="PhoD-like_sf"/>
</dbReference>
<feature type="domain" description="PhoD-like phosphatase metallophosphatase" evidence="1">
    <location>
        <begin position="161"/>
        <end position="499"/>
    </location>
</feature>
<protein>
    <submittedName>
        <fullName evidence="3">Alkaline phosphatase D family protein</fullName>
    </submittedName>
</protein>
<dbReference type="Gene3D" id="3.60.21.70">
    <property type="entry name" value="PhoD-like phosphatase"/>
    <property type="match status" value="1"/>
</dbReference>
<evidence type="ECO:0000259" key="1">
    <source>
        <dbReference type="Pfam" id="PF09423"/>
    </source>
</evidence>
<dbReference type="CDD" id="cd07389">
    <property type="entry name" value="MPP_PhoD"/>
    <property type="match status" value="1"/>
</dbReference>
<dbReference type="PANTHER" id="PTHR43606:SF2">
    <property type="entry name" value="ALKALINE PHOSPHATASE FAMILY PROTEIN (AFU_ORTHOLOGUE AFUA_5G03860)"/>
    <property type="match status" value="1"/>
</dbReference>
<evidence type="ECO:0000313" key="4">
    <source>
        <dbReference type="Proteomes" id="UP001212498"/>
    </source>
</evidence>
<dbReference type="SUPFAM" id="SSF56300">
    <property type="entry name" value="Metallo-dependent phosphatases"/>
    <property type="match status" value="1"/>
</dbReference>
<dbReference type="InterPro" id="IPR006311">
    <property type="entry name" value="TAT_signal"/>
</dbReference>
<dbReference type="Pfam" id="PF16655">
    <property type="entry name" value="PhoD_N"/>
    <property type="match status" value="1"/>
</dbReference>
<dbReference type="InterPro" id="IPR018946">
    <property type="entry name" value="PhoD-like_MPP"/>
</dbReference>
<evidence type="ECO:0000259" key="2">
    <source>
        <dbReference type="Pfam" id="PF16655"/>
    </source>
</evidence>
<reference evidence="3 4" key="1">
    <citation type="submission" date="2022-11" db="EMBL/GenBank/DDBJ databases">
        <title>Nonomuraea corallina sp. nov., a new species of the genus Nonomuraea isolated from sea side sediment in Thai sea.</title>
        <authorList>
            <person name="Ngamcharungchit C."/>
            <person name="Matsumoto A."/>
            <person name="Suriyachadkun C."/>
            <person name="Panbangred W."/>
            <person name="Inahashi Y."/>
            <person name="Intra B."/>
        </authorList>
    </citation>
    <scope>NUCLEOTIDE SEQUENCE [LARGE SCALE GENOMIC DNA]</scope>
    <source>
        <strain evidence="3 4">DSM 43553</strain>
    </source>
</reference>
<feature type="domain" description="Phospholipase D N-terminal" evidence="2">
    <location>
        <begin position="50"/>
        <end position="148"/>
    </location>
</feature>
<dbReference type="NCBIfam" id="TIGR01409">
    <property type="entry name" value="TAT_signal_seq"/>
    <property type="match status" value="1"/>
</dbReference>
<proteinExistence type="predicted"/>
<gene>
    <name evidence="3" type="ORF">OUY24_19545</name>
</gene>
<dbReference type="InterPro" id="IPR052900">
    <property type="entry name" value="Phospholipid_Metab_Enz"/>
</dbReference>
<keyword evidence="4" id="KW-1185">Reference proteome</keyword>